<organism evidence="1 2">
    <name type="scientific">Jaapia argillacea MUCL 33604</name>
    <dbReference type="NCBI Taxonomy" id="933084"/>
    <lineage>
        <taxon>Eukaryota</taxon>
        <taxon>Fungi</taxon>
        <taxon>Dikarya</taxon>
        <taxon>Basidiomycota</taxon>
        <taxon>Agaricomycotina</taxon>
        <taxon>Agaricomycetes</taxon>
        <taxon>Agaricomycetidae</taxon>
        <taxon>Jaapiales</taxon>
        <taxon>Jaapiaceae</taxon>
        <taxon>Jaapia</taxon>
    </lineage>
</organism>
<dbReference type="HOGENOM" id="CLU_2306549_0_0_1"/>
<accession>A0A067Q341</accession>
<keyword evidence="2" id="KW-1185">Reference proteome</keyword>
<gene>
    <name evidence="1" type="ORF">JAAARDRAFT_30897</name>
</gene>
<evidence type="ECO:0000313" key="2">
    <source>
        <dbReference type="Proteomes" id="UP000027265"/>
    </source>
</evidence>
<proteinExistence type="predicted"/>
<sequence length="100" mass="11123">MWSLMRVKSCHEHTFRGSPDNNPQSRPSLSTSCGEIIPQGALLSWLSFYPFRTPRTSIKTTDLRTMIPPTTCTVLLLSVHLASTATCREFTGFNAFSTPS</sequence>
<dbReference type="InParanoid" id="A0A067Q341"/>
<evidence type="ECO:0000313" key="1">
    <source>
        <dbReference type="EMBL" id="KDQ61458.1"/>
    </source>
</evidence>
<dbReference type="EMBL" id="KL197712">
    <property type="protein sequence ID" value="KDQ61458.1"/>
    <property type="molecule type" value="Genomic_DNA"/>
</dbReference>
<protein>
    <submittedName>
        <fullName evidence="1">Uncharacterized protein</fullName>
    </submittedName>
</protein>
<dbReference type="Proteomes" id="UP000027265">
    <property type="component" value="Unassembled WGS sequence"/>
</dbReference>
<dbReference type="AlphaFoldDB" id="A0A067Q341"/>
<reference evidence="2" key="1">
    <citation type="journal article" date="2014" name="Proc. Natl. Acad. Sci. U.S.A.">
        <title>Extensive sampling of basidiomycete genomes demonstrates inadequacy of the white-rot/brown-rot paradigm for wood decay fungi.</title>
        <authorList>
            <person name="Riley R."/>
            <person name="Salamov A.A."/>
            <person name="Brown D.W."/>
            <person name="Nagy L.G."/>
            <person name="Floudas D."/>
            <person name="Held B.W."/>
            <person name="Levasseur A."/>
            <person name="Lombard V."/>
            <person name="Morin E."/>
            <person name="Otillar R."/>
            <person name="Lindquist E.A."/>
            <person name="Sun H."/>
            <person name="LaButti K.M."/>
            <person name="Schmutz J."/>
            <person name="Jabbour D."/>
            <person name="Luo H."/>
            <person name="Baker S.E."/>
            <person name="Pisabarro A.G."/>
            <person name="Walton J.D."/>
            <person name="Blanchette R.A."/>
            <person name="Henrissat B."/>
            <person name="Martin F."/>
            <person name="Cullen D."/>
            <person name="Hibbett D.S."/>
            <person name="Grigoriev I.V."/>
        </authorList>
    </citation>
    <scope>NUCLEOTIDE SEQUENCE [LARGE SCALE GENOMIC DNA]</scope>
    <source>
        <strain evidence="2">MUCL 33604</strain>
    </source>
</reference>
<name>A0A067Q341_9AGAM</name>